<evidence type="ECO:0000313" key="1">
    <source>
        <dbReference type="EMBL" id="KAJ8865758.1"/>
    </source>
</evidence>
<gene>
    <name evidence="1" type="ORF">PR048_033279</name>
</gene>
<organism evidence="1 2">
    <name type="scientific">Dryococelus australis</name>
    <dbReference type="NCBI Taxonomy" id="614101"/>
    <lineage>
        <taxon>Eukaryota</taxon>
        <taxon>Metazoa</taxon>
        <taxon>Ecdysozoa</taxon>
        <taxon>Arthropoda</taxon>
        <taxon>Hexapoda</taxon>
        <taxon>Insecta</taxon>
        <taxon>Pterygota</taxon>
        <taxon>Neoptera</taxon>
        <taxon>Polyneoptera</taxon>
        <taxon>Phasmatodea</taxon>
        <taxon>Verophasmatodea</taxon>
        <taxon>Anareolatae</taxon>
        <taxon>Phasmatidae</taxon>
        <taxon>Eurycanthinae</taxon>
        <taxon>Dryococelus</taxon>
    </lineage>
</organism>
<reference evidence="1 2" key="1">
    <citation type="submission" date="2023-02" db="EMBL/GenBank/DDBJ databases">
        <title>LHISI_Scaffold_Assembly.</title>
        <authorList>
            <person name="Stuart O.P."/>
            <person name="Cleave R."/>
            <person name="Magrath M.J.L."/>
            <person name="Mikheyev A.S."/>
        </authorList>
    </citation>
    <scope>NUCLEOTIDE SEQUENCE [LARGE SCALE GENOMIC DNA]</scope>
    <source>
        <strain evidence="1">Daus_M_001</strain>
        <tissue evidence="1">Leg muscle</tissue>
    </source>
</reference>
<proteinExistence type="predicted"/>
<dbReference type="EMBL" id="JARBHB010000017">
    <property type="protein sequence ID" value="KAJ8865758.1"/>
    <property type="molecule type" value="Genomic_DNA"/>
</dbReference>
<protein>
    <submittedName>
        <fullName evidence="1">Uncharacterized protein</fullName>
    </submittedName>
</protein>
<name>A0ABQ9G0T1_9NEOP</name>
<evidence type="ECO:0000313" key="2">
    <source>
        <dbReference type="Proteomes" id="UP001159363"/>
    </source>
</evidence>
<keyword evidence="2" id="KW-1185">Reference proteome</keyword>
<dbReference type="Proteomes" id="UP001159363">
    <property type="component" value="Chromosome 16"/>
</dbReference>
<sequence length="509" mass="57664">MKEKHVVGTGDAKRRDCRKAVKTRQALKGGRRLLSTLATSRFLFIPPFVCVLLKLFSPRRGVGSHSRALFNCFLARRIIDYQHRLSPPLVFAVLLSSRDGIHHVPELVSTCAAASYWCTSLSQLLASLLRSPEMLFFLFPDASVKALIGWRTTWRVGTLCCESSFTDYWRRPNQPPRFPKHTRALHGCTHPYVTLELPVASQQGPDLIQNRYTSTNCADQQLATCPLPLKRFGTQAAELFRLAPSTFYSWAACFVSPKKEEVRDIARLRIVCGRWDRYDSDLPSCRGEISVWRDEMLKYRIRQCVYHQEDGNWIIGTRSVTRTLHTRALVRRGDGALYCVWQCHPYGRIYNDPSHPSIRHVTSSQSERATVAERLACSPPTKATRVQSPARSFPDFCMWESCRTMLLVGGFSWGYPISSTLSFLRCSILTCITLIGSEDLDVTGMRPIITEFDPKNRSVRTELTDMVLTKWDCGVVVRLLASHLGALGSIPNGVAPRFLACENRAELYH</sequence>
<comment type="caution">
    <text evidence="1">The sequence shown here is derived from an EMBL/GenBank/DDBJ whole genome shotgun (WGS) entry which is preliminary data.</text>
</comment>
<accession>A0ABQ9G0T1</accession>